<accession>A0A286HNC3</accession>
<dbReference type="Proteomes" id="UP000219465">
    <property type="component" value="Unassembled WGS sequence"/>
</dbReference>
<evidence type="ECO:0000259" key="2">
    <source>
        <dbReference type="Pfam" id="PF08327"/>
    </source>
</evidence>
<dbReference type="AlphaFoldDB" id="A0A286HNC3"/>
<dbReference type="RefSeq" id="WP_097104724.1">
    <property type="nucleotide sequence ID" value="NZ_OCPC01000001.1"/>
</dbReference>
<evidence type="ECO:0000313" key="4">
    <source>
        <dbReference type="Proteomes" id="UP000219465"/>
    </source>
</evidence>
<sequence>MTDRIDRIVMLQAPVHRVWKALTDAKEFAAWFRLELHEGFRPGEITRGVTAYPGHEGLPFWLRVEAMEEPKRFSFTWPYDEMVVPEDPDLESKTTLVEFTLEAEGGGTRLTLRESGFENLPEARRLQAFRDNEGGWTLQMGNLKAHVE</sequence>
<protein>
    <submittedName>
        <fullName evidence="3">Uncharacterized protein YndB with AHSA1/START domain</fullName>
    </submittedName>
</protein>
<keyword evidence="4" id="KW-1185">Reference proteome</keyword>
<dbReference type="Gene3D" id="3.30.530.20">
    <property type="match status" value="1"/>
</dbReference>
<comment type="similarity">
    <text evidence="1">Belongs to the AHA1 family.</text>
</comment>
<dbReference type="InterPro" id="IPR023393">
    <property type="entry name" value="START-like_dom_sf"/>
</dbReference>
<name>A0A286HNC3_9HYPH</name>
<dbReference type="OrthoDB" id="9800600at2"/>
<dbReference type="InterPro" id="IPR013538">
    <property type="entry name" value="ASHA1/2-like_C"/>
</dbReference>
<dbReference type="EMBL" id="OCPC01000001">
    <property type="protein sequence ID" value="SOE08779.1"/>
    <property type="molecule type" value="Genomic_DNA"/>
</dbReference>
<reference evidence="4" key="1">
    <citation type="submission" date="2017-08" db="EMBL/GenBank/DDBJ databases">
        <authorList>
            <person name="Varghese N."/>
            <person name="Submissions S."/>
        </authorList>
    </citation>
    <scope>NUCLEOTIDE SEQUENCE [LARGE SCALE GENOMIC DNA]</scope>
    <source>
        <strain evidence="4">KCTC 23107</strain>
    </source>
</reference>
<dbReference type="CDD" id="cd08898">
    <property type="entry name" value="SRPBCC_CalC_Aha1-like_5"/>
    <property type="match status" value="1"/>
</dbReference>
<gene>
    <name evidence="3" type="ORF">SAMN05877838_0509</name>
</gene>
<evidence type="ECO:0000256" key="1">
    <source>
        <dbReference type="ARBA" id="ARBA00006817"/>
    </source>
</evidence>
<organism evidence="3 4">
    <name type="scientific">Hoeflea halophila</name>
    <dbReference type="NCBI Taxonomy" id="714899"/>
    <lineage>
        <taxon>Bacteria</taxon>
        <taxon>Pseudomonadati</taxon>
        <taxon>Pseudomonadota</taxon>
        <taxon>Alphaproteobacteria</taxon>
        <taxon>Hyphomicrobiales</taxon>
        <taxon>Rhizobiaceae</taxon>
        <taxon>Hoeflea</taxon>
    </lineage>
</organism>
<feature type="domain" description="Activator of Hsp90 ATPase homologue 1/2-like C-terminal" evidence="2">
    <location>
        <begin position="13"/>
        <end position="148"/>
    </location>
</feature>
<dbReference type="Pfam" id="PF08327">
    <property type="entry name" value="AHSA1"/>
    <property type="match status" value="1"/>
</dbReference>
<dbReference type="SUPFAM" id="SSF55961">
    <property type="entry name" value="Bet v1-like"/>
    <property type="match status" value="1"/>
</dbReference>
<proteinExistence type="inferred from homology"/>
<evidence type="ECO:0000313" key="3">
    <source>
        <dbReference type="EMBL" id="SOE08779.1"/>
    </source>
</evidence>